<evidence type="ECO:0000313" key="12">
    <source>
        <dbReference type="Proteomes" id="UP000032503"/>
    </source>
</evidence>
<dbReference type="InterPro" id="IPR000277">
    <property type="entry name" value="Cys/Met-Metab_PyrdxlP-dep_enz"/>
</dbReference>
<dbReference type="InterPro" id="IPR054542">
    <property type="entry name" value="Cys_met_metab_PP"/>
</dbReference>
<keyword evidence="3 8" id="KW-0663">Pyridoxal phosphate</keyword>
<evidence type="ECO:0000256" key="7">
    <source>
        <dbReference type="ARBA" id="ARBA00083849"/>
    </source>
</evidence>
<dbReference type="PIRSF" id="PIRSF001434">
    <property type="entry name" value="CGS"/>
    <property type="match status" value="1"/>
</dbReference>
<evidence type="ECO:0000256" key="8">
    <source>
        <dbReference type="PIRSR" id="PIRSR001434-2"/>
    </source>
</evidence>
<dbReference type="CDD" id="cd00614">
    <property type="entry name" value="CGS_like"/>
    <property type="match status" value="1"/>
</dbReference>
<organism evidence="11 13">
    <name type="scientific">Agreia bicolorata</name>
    <dbReference type="NCBI Taxonomy" id="110935"/>
    <lineage>
        <taxon>Bacteria</taxon>
        <taxon>Bacillati</taxon>
        <taxon>Actinomycetota</taxon>
        <taxon>Actinomycetes</taxon>
        <taxon>Micrococcales</taxon>
        <taxon>Microbacteriaceae</taxon>
        <taxon>Agreia</taxon>
    </lineage>
</organism>
<dbReference type="Gene3D" id="3.40.640.10">
    <property type="entry name" value="Type I PLP-dependent aspartate aminotransferase-like (Major domain)"/>
    <property type="match status" value="1"/>
</dbReference>
<protein>
    <recommendedName>
        <fullName evidence="6">Cystathionine gamma-synthase</fullName>
        <ecNumber evidence="5">2.5.1.48</ecNumber>
    </recommendedName>
    <alternativeName>
        <fullName evidence="7">O-succinylhomoserine (thiol)-lyase</fullName>
    </alternativeName>
</protein>
<dbReference type="FunFam" id="3.40.640.10:FF:000009">
    <property type="entry name" value="Cystathionine gamma-synthase homolog"/>
    <property type="match status" value="1"/>
</dbReference>
<evidence type="ECO:0000256" key="5">
    <source>
        <dbReference type="ARBA" id="ARBA00066530"/>
    </source>
</evidence>
<dbReference type="NCBIfam" id="NF005871">
    <property type="entry name" value="PRK07811.1"/>
    <property type="match status" value="1"/>
</dbReference>
<accession>A0A1T4WZY3</accession>
<feature type="modified residue" description="N6-(pyridoxal phosphate)lysine" evidence="8">
    <location>
        <position position="203"/>
    </location>
</feature>
<dbReference type="Pfam" id="PF01053">
    <property type="entry name" value="Cys_Met_Meta_PP"/>
    <property type="match status" value="1"/>
</dbReference>
<dbReference type="Proteomes" id="UP000032503">
    <property type="component" value="Unassembled WGS sequence"/>
</dbReference>
<dbReference type="InterPro" id="IPR015421">
    <property type="entry name" value="PyrdxlP-dep_Trfase_major"/>
</dbReference>
<dbReference type="GO" id="GO:0030170">
    <property type="term" value="F:pyridoxal phosphate binding"/>
    <property type="evidence" value="ECO:0007669"/>
    <property type="project" value="InterPro"/>
</dbReference>
<dbReference type="PANTHER" id="PTHR11808">
    <property type="entry name" value="TRANS-SULFURATION ENZYME FAMILY MEMBER"/>
    <property type="match status" value="1"/>
</dbReference>
<dbReference type="GO" id="GO:0019346">
    <property type="term" value="P:transsulfuration"/>
    <property type="evidence" value="ECO:0007669"/>
    <property type="project" value="InterPro"/>
</dbReference>
<evidence type="ECO:0000313" key="11">
    <source>
        <dbReference type="EMBL" id="SKA82727.1"/>
    </source>
</evidence>
<keyword evidence="12" id="KW-1185">Reference proteome</keyword>
<dbReference type="InterPro" id="IPR015424">
    <property type="entry name" value="PyrdxlP-dep_Trfase"/>
</dbReference>
<evidence type="ECO:0000313" key="13">
    <source>
        <dbReference type="Proteomes" id="UP000189735"/>
    </source>
</evidence>
<proteinExistence type="inferred from homology"/>
<dbReference type="GO" id="GO:0005737">
    <property type="term" value="C:cytoplasm"/>
    <property type="evidence" value="ECO:0007669"/>
    <property type="project" value="TreeGrafter"/>
</dbReference>
<dbReference type="Gene3D" id="3.90.1150.10">
    <property type="entry name" value="Aspartate Aminotransferase, domain 1"/>
    <property type="match status" value="1"/>
</dbReference>
<dbReference type="PROSITE" id="PS00868">
    <property type="entry name" value="CYS_MET_METAB_PP"/>
    <property type="match status" value="1"/>
</dbReference>
<comment type="cofactor">
    <cofactor evidence="1 9">
        <name>pyridoxal 5'-phosphate</name>
        <dbReference type="ChEBI" id="CHEBI:597326"/>
    </cofactor>
</comment>
<reference evidence="13" key="3">
    <citation type="submission" date="2017-02" db="EMBL/GenBank/DDBJ databases">
        <authorList>
            <person name="Varghese N."/>
            <person name="Submissions S."/>
        </authorList>
    </citation>
    <scope>NUCLEOTIDE SEQUENCE [LARGE SCALE GENOMIC DNA]</scope>
    <source>
        <strain evidence="13">VKM Ac-2052</strain>
    </source>
</reference>
<comment type="similarity">
    <text evidence="2 9">Belongs to the trans-sulfuration enzymes family.</text>
</comment>
<dbReference type="GO" id="GO:0003962">
    <property type="term" value="F:cystathionine gamma-synthase activity"/>
    <property type="evidence" value="ECO:0007669"/>
    <property type="project" value="UniProtKB-EC"/>
</dbReference>
<evidence type="ECO:0000256" key="9">
    <source>
        <dbReference type="RuleBase" id="RU362118"/>
    </source>
</evidence>
<reference evidence="10 12" key="1">
    <citation type="journal article" date="2001" name="Int. J. Syst. Evol. Microbiol.">
        <title>Agreia bicolorata gen. nov., sp. nov., to accommodate actinobacteria isolated from narrow reed grass infected by the nematode Heteroanguina graminophila.</title>
        <authorList>
            <person name="Evtushenko L.I."/>
            <person name="Dorofeeva L.V."/>
            <person name="Dobrovolskaya T.G."/>
            <person name="Streshinskaya G.M."/>
            <person name="Subbotin S.A."/>
            <person name="Tiedje J.M."/>
        </authorList>
    </citation>
    <scope>NUCLEOTIDE SEQUENCE [LARGE SCALE GENOMIC DNA]</scope>
    <source>
        <strain evidence="10 12">VKM Ac-1804</strain>
    </source>
</reference>
<dbReference type="RefSeq" id="WP_044441577.1">
    <property type="nucleotide sequence ID" value="NZ_FUYG01000001.1"/>
</dbReference>
<gene>
    <name evidence="11" type="ORF">SAMN06295879_0519</name>
    <name evidence="10" type="ORF">TZ00_10355</name>
</gene>
<sequence>MPQKKQQFETVAVHAGQEFDPTTGAIIPPIYQTSTFVQDGIGGFRGGYEYARGGNPTRSSLETLVAALEGAKHGLSFSSGLAAEDALLRAVLEPGDHVVLGNDVYGGTHRLINRIFGRWGVENDTVEMMNLQAVAKAVIPGKTKVLWLETPSNPLMKVSDVAELAEIGHAAGALVVVDNTFASPYLQQPLALGADVVVHSTTKYLGGHSDVLGGALVLDDDELHEKVRFQQFAAGAVSGPMDAWLTVRGIKTLAVRMERHSDNAQKIAEYLVGHPAIETVFYPGLESHPGHELAKRQMRRPGGMLSLAFKAGPKAARKFAESTKLFSLAESLGGVESLVGYPTEMTHASVKGTALEVPENLIRLSVGIEGADDLLADIEQALPKK</sequence>
<dbReference type="AlphaFoldDB" id="A0A1T4WZY3"/>
<dbReference type="EMBL" id="FUYG01000001">
    <property type="protein sequence ID" value="SKA82727.1"/>
    <property type="molecule type" value="Genomic_DNA"/>
</dbReference>
<evidence type="ECO:0000256" key="4">
    <source>
        <dbReference type="ARBA" id="ARBA00051441"/>
    </source>
</evidence>
<dbReference type="Proteomes" id="UP000189735">
    <property type="component" value="Unassembled WGS sequence"/>
</dbReference>
<dbReference type="PANTHER" id="PTHR11808:SF15">
    <property type="entry name" value="CYSTATHIONINE GAMMA-LYASE"/>
    <property type="match status" value="1"/>
</dbReference>
<evidence type="ECO:0000256" key="3">
    <source>
        <dbReference type="ARBA" id="ARBA00022898"/>
    </source>
</evidence>
<name>A0A1T4WZY3_9MICO</name>
<reference evidence="10" key="2">
    <citation type="submission" date="2015-02" db="EMBL/GenBank/DDBJ databases">
        <authorList>
            <person name="Vasilyev I.Y."/>
            <person name="Siniagina M.N."/>
            <person name="Malanin S.Y."/>
            <person name="Boulygina E.A."/>
            <person name="Grygoryeva T.V."/>
            <person name="Yarullina D.R."/>
            <person name="Ilinskaya O.N."/>
        </authorList>
    </citation>
    <scope>NUCLEOTIDE SEQUENCE</scope>
    <source>
        <strain evidence="10">VKM Ac-1804</strain>
    </source>
</reference>
<evidence type="ECO:0000256" key="6">
    <source>
        <dbReference type="ARBA" id="ARBA00068008"/>
    </source>
</evidence>
<reference evidence="11" key="4">
    <citation type="submission" date="2017-02" db="EMBL/GenBank/DDBJ databases">
        <authorList>
            <person name="Peterson S.W."/>
        </authorList>
    </citation>
    <scope>NUCLEOTIDE SEQUENCE [LARGE SCALE GENOMIC DNA]</scope>
    <source>
        <strain evidence="11">VKM Ac-2052</strain>
    </source>
</reference>
<dbReference type="SUPFAM" id="SSF53383">
    <property type="entry name" value="PLP-dependent transferases"/>
    <property type="match status" value="1"/>
</dbReference>
<keyword evidence="11" id="KW-0456">Lyase</keyword>
<dbReference type="GO" id="GO:0019343">
    <property type="term" value="P:cysteine biosynthetic process via cystathionine"/>
    <property type="evidence" value="ECO:0007669"/>
    <property type="project" value="TreeGrafter"/>
</dbReference>
<evidence type="ECO:0000313" key="10">
    <source>
        <dbReference type="EMBL" id="KJC63988.1"/>
    </source>
</evidence>
<dbReference type="GO" id="GO:0004123">
    <property type="term" value="F:cystathionine gamma-lyase activity"/>
    <property type="evidence" value="ECO:0007669"/>
    <property type="project" value="TreeGrafter"/>
</dbReference>
<dbReference type="EMBL" id="JYFC01000004">
    <property type="protein sequence ID" value="KJC63988.1"/>
    <property type="molecule type" value="Genomic_DNA"/>
</dbReference>
<evidence type="ECO:0000256" key="1">
    <source>
        <dbReference type="ARBA" id="ARBA00001933"/>
    </source>
</evidence>
<dbReference type="InterPro" id="IPR015422">
    <property type="entry name" value="PyrdxlP-dep_Trfase_small"/>
</dbReference>
<comment type="catalytic activity">
    <reaction evidence="4">
        <text>O-succinyl-L-homoserine + L-cysteine = L,L-cystathionine + succinate + H(+)</text>
        <dbReference type="Rhea" id="RHEA:20397"/>
        <dbReference type="ChEBI" id="CHEBI:15378"/>
        <dbReference type="ChEBI" id="CHEBI:30031"/>
        <dbReference type="ChEBI" id="CHEBI:35235"/>
        <dbReference type="ChEBI" id="CHEBI:57661"/>
        <dbReference type="ChEBI" id="CHEBI:58161"/>
        <dbReference type="EC" id="2.5.1.48"/>
    </reaction>
</comment>
<evidence type="ECO:0000256" key="2">
    <source>
        <dbReference type="ARBA" id="ARBA00009077"/>
    </source>
</evidence>
<dbReference type="EC" id="2.5.1.48" evidence="5"/>
<dbReference type="FunFam" id="3.90.1150.10:FF:000008">
    <property type="entry name" value="Cystathionine gamma-synthase"/>
    <property type="match status" value="1"/>
</dbReference>